<evidence type="ECO:0000256" key="4">
    <source>
        <dbReference type="ARBA" id="ARBA00022605"/>
    </source>
</evidence>
<feature type="domain" description="Pyrroline-5-carboxylate reductase catalytic N-terminal" evidence="13">
    <location>
        <begin position="4"/>
        <end position="99"/>
    </location>
</feature>
<dbReference type="EMBL" id="JAEEGB010000015">
    <property type="protein sequence ID" value="MBI6873889.1"/>
    <property type="molecule type" value="Genomic_DNA"/>
</dbReference>
<dbReference type="GO" id="GO:0055129">
    <property type="term" value="P:L-proline biosynthetic process"/>
    <property type="evidence" value="ECO:0007669"/>
    <property type="project" value="UniProtKB-UniRule"/>
</dbReference>
<dbReference type="Gene3D" id="3.40.50.720">
    <property type="entry name" value="NAD(P)-binding Rossmann-like Domain"/>
    <property type="match status" value="1"/>
</dbReference>
<evidence type="ECO:0000256" key="8">
    <source>
        <dbReference type="ARBA" id="ARBA00058118"/>
    </source>
</evidence>
<dbReference type="FunFam" id="1.10.3730.10:FF:000001">
    <property type="entry name" value="Pyrroline-5-carboxylate reductase"/>
    <property type="match status" value="1"/>
</dbReference>
<evidence type="ECO:0000256" key="11">
    <source>
        <dbReference type="PIRSR" id="PIRSR000193-1"/>
    </source>
</evidence>
<evidence type="ECO:0000256" key="5">
    <source>
        <dbReference type="ARBA" id="ARBA00022650"/>
    </source>
</evidence>
<dbReference type="InterPro" id="IPR008927">
    <property type="entry name" value="6-PGluconate_DH-like_C_sf"/>
</dbReference>
<keyword evidence="7 9" id="KW-0560">Oxidoreductase</keyword>
<dbReference type="RefSeq" id="WP_211143306.1">
    <property type="nucleotide sequence ID" value="NZ_JAEEGB010000015.1"/>
</dbReference>
<dbReference type="PANTHER" id="PTHR11645">
    <property type="entry name" value="PYRROLINE-5-CARBOXYLATE REDUCTASE"/>
    <property type="match status" value="1"/>
</dbReference>
<dbReference type="PIRSF" id="PIRSF000193">
    <property type="entry name" value="Pyrrol-5-carb_rd"/>
    <property type="match status" value="1"/>
</dbReference>
<dbReference type="HAMAP" id="MF_01925">
    <property type="entry name" value="P5C_reductase"/>
    <property type="match status" value="1"/>
</dbReference>
<evidence type="ECO:0000256" key="12">
    <source>
        <dbReference type="RuleBase" id="RU003903"/>
    </source>
</evidence>
<accession>A0A934HXL1</accession>
<keyword evidence="4 9" id="KW-0028">Amino-acid biosynthesis</keyword>
<comment type="pathway">
    <text evidence="9 12">Amino-acid biosynthesis; L-proline biosynthesis; L-proline from L-glutamate 5-semialdehyde: step 1/1.</text>
</comment>
<comment type="caution">
    <text evidence="15">The sequence shown here is derived from an EMBL/GenBank/DDBJ whole genome shotgun (WGS) entry which is preliminary data.</text>
</comment>
<evidence type="ECO:0000256" key="2">
    <source>
        <dbReference type="ARBA" id="ARBA00005525"/>
    </source>
</evidence>
<dbReference type="Proteomes" id="UP000622687">
    <property type="component" value="Unassembled WGS sequence"/>
</dbReference>
<gene>
    <name evidence="9 15" type="primary">proC</name>
    <name evidence="15" type="ORF">I6U51_14475</name>
</gene>
<protein>
    <recommendedName>
        <fullName evidence="9 10">Pyrroline-5-carboxylate reductase</fullName>
        <shortName evidence="9">P5C reductase</shortName>
        <shortName evidence="9">P5CR</shortName>
        <ecNumber evidence="9 10">1.5.1.2</ecNumber>
    </recommendedName>
    <alternativeName>
        <fullName evidence="9">PCA reductase</fullName>
    </alternativeName>
</protein>
<dbReference type="InterPro" id="IPR028939">
    <property type="entry name" value="P5C_Rdtase_cat_N"/>
</dbReference>
<evidence type="ECO:0000259" key="13">
    <source>
        <dbReference type="Pfam" id="PF03807"/>
    </source>
</evidence>
<dbReference type="SUPFAM" id="SSF51735">
    <property type="entry name" value="NAD(P)-binding Rossmann-fold domains"/>
    <property type="match status" value="1"/>
</dbReference>
<dbReference type="InterPro" id="IPR053790">
    <property type="entry name" value="P5CR-like_CS"/>
</dbReference>
<dbReference type="InterPro" id="IPR000304">
    <property type="entry name" value="Pyrroline-COOH_reductase"/>
</dbReference>
<name>A0A934HXL1_9CLOT</name>
<dbReference type="NCBIfam" id="TIGR00112">
    <property type="entry name" value="proC"/>
    <property type="match status" value="1"/>
</dbReference>
<evidence type="ECO:0000256" key="7">
    <source>
        <dbReference type="ARBA" id="ARBA00023002"/>
    </source>
</evidence>
<evidence type="ECO:0000256" key="3">
    <source>
        <dbReference type="ARBA" id="ARBA00022490"/>
    </source>
</evidence>
<evidence type="ECO:0000256" key="6">
    <source>
        <dbReference type="ARBA" id="ARBA00022857"/>
    </source>
</evidence>
<dbReference type="Pfam" id="PF14748">
    <property type="entry name" value="P5CR_dimer"/>
    <property type="match status" value="1"/>
</dbReference>
<dbReference type="PANTHER" id="PTHR11645:SF0">
    <property type="entry name" value="PYRROLINE-5-CARBOXYLATE REDUCTASE 3"/>
    <property type="match status" value="1"/>
</dbReference>
<evidence type="ECO:0000256" key="10">
    <source>
        <dbReference type="NCBIfam" id="TIGR00112"/>
    </source>
</evidence>
<comment type="function">
    <text evidence="8 9">Catalyzes the reduction of 1-pyrroline-5-carboxylate (PCA) to L-proline.</text>
</comment>
<reference evidence="15" key="1">
    <citation type="submission" date="2020-12" db="EMBL/GenBank/DDBJ databases">
        <title>Clostridium thailandense sp. nov., a novel acetogenic bacterium isolated from peat land soil in Thailand.</title>
        <authorList>
            <person name="Chaikitkaew S."/>
            <person name="Birkeland N.K."/>
        </authorList>
    </citation>
    <scope>NUCLEOTIDE SEQUENCE</scope>
    <source>
        <strain evidence="15">DSM 17425</strain>
    </source>
</reference>
<comment type="catalytic activity">
    <reaction evidence="9">
        <text>L-proline + NAD(+) = (S)-1-pyrroline-5-carboxylate + NADH + 2 H(+)</text>
        <dbReference type="Rhea" id="RHEA:14105"/>
        <dbReference type="ChEBI" id="CHEBI:15378"/>
        <dbReference type="ChEBI" id="CHEBI:17388"/>
        <dbReference type="ChEBI" id="CHEBI:57540"/>
        <dbReference type="ChEBI" id="CHEBI:57945"/>
        <dbReference type="ChEBI" id="CHEBI:60039"/>
        <dbReference type="EC" id="1.5.1.2"/>
    </reaction>
</comment>
<comment type="catalytic activity">
    <reaction evidence="9 12">
        <text>L-proline + NADP(+) = (S)-1-pyrroline-5-carboxylate + NADPH + 2 H(+)</text>
        <dbReference type="Rhea" id="RHEA:14109"/>
        <dbReference type="ChEBI" id="CHEBI:15378"/>
        <dbReference type="ChEBI" id="CHEBI:17388"/>
        <dbReference type="ChEBI" id="CHEBI:57783"/>
        <dbReference type="ChEBI" id="CHEBI:58349"/>
        <dbReference type="ChEBI" id="CHEBI:60039"/>
        <dbReference type="EC" id="1.5.1.2"/>
    </reaction>
</comment>
<keyword evidence="16" id="KW-1185">Reference proteome</keyword>
<dbReference type="EC" id="1.5.1.2" evidence="9 10"/>
<dbReference type="GO" id="GO:0005737">
    <property type="term" value="C:cytoplasm"/>
    <property type="evidence" value="ECO:0007669"/>
    <property type="project" value="UniProtKB-SubCell"/>
</dbReference>
<keyword evidence="6 9" id="KW-0521">NADP</keyword>
<feature type="binding site" evidence="11">
    <location>
        <begin position="8"/>
        <end position="13"/>
    </location>
    <ligand>
        <name>NADP(+)</name>
        <dbReference type="ChEBI" id="CHEBI:58349"/>
    </ligand>
</feature>
<dbReference type="PROSITE" id="PS00521">
    <property type="entry name" value="P5CR"/>
    <property type="match status" value="1"/>
</dbReference>
<comment type="subcellular location">
    <subcellularLocation>
        <location evidence="1 9">Cytoplasm</location>
    </subcellularLocation>
</comment>
<feature type="binding site" evidence="11">
    <location>
        <position position="57"/>
    </location>
    <ligand>
        <name>NADPH</name>
        <dbReference type="ChEBI" id="CHEBI:57783"/>
    </ligand>
</feature>
<dbReference type="InterPro" id="IPR036291">
    <property type="entry name" value="NAD(P)-bd_dom_sf"/>
</dbReference>
<dbReference type="GO" id="GO:0004735">
    <property type="term" value="F:pyrroline-5-carboxylate reductase activity"/>
    <property type="evidence" value="ECO:0007669"/>
    <property type="project" value="UniProtKB-UniRule"/>
</dbReference>
<dbReference type="InterPro" id="IPR029036">
    <property type="entry name" value="P5CR_dimer"/>
</dbReference>
<keyword evidence="3 9" id="KW-0963">Cytoplasm</keyword>
<evidence type="ECO:0000259" key="14">
    <source>
        <dbReference type="Pfam" id="PF14748"/>
    </source>
</evidence>
<feature type="domain" description="Pyrroline-5-carboxylate reductase dimerisation" evidence="14">
    <location>
        <begin position="162"/>
        <end position="265"/>
    </location>
</feature>
<dbReference type="FunFam" id="3.40.50.720:FF:000190">
    <property type="entry name" value="Pyrroline-5-carboxylate reductase"/>
    <property type="match status" value="1"/>
</dbReference>
<dbReference type="Gene3D" id="1.10.3730.10">
    <property type="entry name" value="ProC C-terminal domain-like"/>
    <property type="match status" value="1"/>
</dbReference>
<proteinExistence type="inferred from homology"/>
<dbReference type="SUPFAM" id="SSF48179">
    <property type="entry name" value="6-phosphogluconate dehydrogenase C-terminal domain-like"/>
    <property type="match status" value="1"/>
</dbReference>
<evidence type="ECO:0000313" key="16">
    <source>
        <dbReference type="Proteomes" id="UP000622687"/>
    </source>
</evidence>
<comment type="similarity">
    <text evidence="2 9 12">Belongs to the pyrroline-5-carboxylate reductase family.</text>
</comment>
<evidence type="ECO:0000313" key="15">
    <source>
        <dbReference type="EMBL" id="MBI6873889.1"/>
    </source>
</evidence>
<evidence type="ECO:0000256" key="1">
    <source>
        <dbReference type="ARBA" id="ARBA00004496"/>
    </source>
</evidence>
<sequence>MDKKIGFIGSGNMAQAIIGGILNSKLVSENNIMASNTSEGPLQTVKNKYGILVTANNKEVAQFADILFLSVKPDAYEGVIKEIKDYIKEGVIVVTIAAGINLKTVEVAFDKKIKIIRTMPNTPALVGEGMSAICYNSMVTKEELDIVVKIFESFGKAEVIEEKLIDVVSAVSGSSPAYVYMFIEALTQGAVLRGLPWNKAYKFATQAVLGSAKMVLETGEHPALLRDRVCSPGGSTIQGVYSLERNNFEGIIIEAMEKCTEKVIQMSKGQ</sequence>
<organism evidence="15 16">
    <name type="scientific">Clostridium aciditolerans</name>
    <dbReference type="NCBI Taxonomy" id="339861"/>
    <lineage>
        <taxon>Bacteria</taxon>
        <taxon>Bacillati</taxon>
        <taxon>Bacillota</taxon>
        <taxon>Clostridia</taxon>
        <taxon>Eubacteriales</taxon>
        <taxon>Clostridiaceae</taxon>
        <taxon>Clostridium</taxon>
    </lineage>
</organism>
<dbReference type="Pfam" id="PF03807">
    <property type="entry name" value="F420_oxidored"/>
    <property type="match status" value="1"/>
</dbReference>
<evidence type="ECO:0000256" key="9">
    <source>
        <dbReference type="HAMAP-Rule" id="MF_01925"/>
    </source>
</evidence>
<dbReference type="AlphaFoldDB" id="A0A934HXL1"/>
<keyword evidence="5 9" id="KW-0641">Proline biosynthesis</keyword>